<gene>
    <name evidence="3" type="ORF">AUP44_27040</name>
</gene>
<evidence type="ECO:0000313" key="4">
    <source>
        <dbReference type="Proteomes" id="UP000075787"/>
    </source>
</evidence>
<dbReference type="CDD" id="cd00093">
    <property type="entry name" value="HTH_XRE"/>
    <property type="match status" value="1"/>
</dbReference>
<dbReference type="PANTHER" id="PTHR46797:SF1">
    <property type="entry name" value="METHYLPHOSPHONATE SYNTHASE"/>
    <property type="match status" value="1"/>
</dbReference>
<dbReference type="PANTHER" id="PTHR46797">
    <property type="entry name" value="HTH-TYPE TRANSCRIPTIONAL REGULATOR"/>
    <property type="match status" value="1"/>
</dbReference>
<protein>
    <submittedName>
        <fullName evidence="3">XRE family transcriptional regulator</fullName>
    </submittedName>
</protein>
<feature type="domain" description="HTH cro/C1-type" evidence="2">
    <location>
        <begin position="11"/>
        <end position="65"/>
    </location>
</feature>
<dbReference type="OrthoDB" id="2986852at2"/>
<keyword evidence="1" id="KW-0238">DNA-binding</keyword>
<dbReference type="GO" id="GO:0005829">
    <property type="term" value="C:cytosol"/>
    <property type="evidence" value="ECO:0007669"/>
    <property type="project" value="TreeGrafter"/>
</dbReference>
<dbReference type="Gene3D" id="1.10.260.40">
    <property type="entry name" value="lambda repressor-like DNA-binding domains"/>
    <property type="match status" value="1"/>
</dbReference>
<proteinExistence type="predicted"/>
<dbReference type="InterPro" id="IPR010982">
    <property type="entry name" value="Lambda_DNA-bd_dom_sf"/>
</dbReference>
<evidence type="ECO:0000259" key="2">
    <source>
        <dbReference type="PROSITE" id="PS50943"/>
    </source>
</evidence>
<dbReference type="GO" id="GO:0003700">
    <property type="term" value="F:DNA-binding transcription factor activity"/>
    <property type="evidence" value="ECO:0007669"/>
    <property type="project" value="TreeGrafter"/>
</dbReference>
<dbReference type="InterPro" id="IPR050807">
    <property type="entry name" value="TransReg_Diox_bact_type"/>
</dbReference>
<dbReference type="EMBL" id="LPZR01000123">
    <property type="protein sequence ID" value="KYO53198.1"/>
    <property type="molecule type" value="Genomic_DNA"/>
</dbReference>
<dbReference type="SUPFAM" id="SSF47413">
    <property type="entry name" value="lambda repressor-like DNA-binding domains"/>
    <property type="match status" value="1"/>
</dbReference>
<reference evidence="3 4" key="1">
    <citation type="submission" date="2015-12" db="EMBL/GenBank/DDBJ databases">
        <title>Genome sequence of Tistrella mobilis MCCC 1A02139.</title>
        <authorList>
            <person name="Lu L."/>
            <person name="Lai Q."/>
            <person name="Shao Z."/>
            <person name="Qian P."/>
        </authorList>
    </citation>
    <scope>NUCLEOTIDE SEQUENCE [LARGE SCALE GENOMIC DNA]</scope>
    <source>
        <strain evidence="3 4">MCCC 1A02139</strain>
    </source>
</reference>
<dbReference type="RefSeq" id="WP_062763733.1">
    <property type="nucleotide sequence ID" value="NZ_CP121045.1"/>
</dbReference>
<evidence type="ECO:0000256" key="1">
    <source>
        <dbReference type="ARBA" id="ARBA00023125"/>
    </source>
</evidence>
<sequence length="116" mass="12737">MEIGILIGARIKAFREARGMTQLQLAQILRKSVETISNFERGKVVTSILTLSEVARALEVPLADFFEGIDARAGVTDTLSDSARQVINGLKVLPEEDVALLAGIVGVMERRRKYSH</sequence>
<dbReference type="GO" id="GO:0003677">
    <property type="term" value="F:DNA binding"/>
    <property type="evidence" value="ECO:0007669"/>
    <property type="project" value="UniProtKB-KW"/>
</dbReference>
<dbReference type="AlphaFoldDB" id="A0A162L4C4"/>
<dbReference type="SMART" id="SM00530">
    <property type="entry name" value="HTH_XRE"/>
    <property type="match status" value="1"/>
</dbReference>
<accession>A0A162L4C4</accession>
<comment type="caution">
    <text evidence="3">The sequence shown here is derived from an EMBL/GenBank/DDBJ whole genome shotgun (WGS) entry which is preliminary data.</text>
</comment>
<name>A0A162L4C4_9PROT</name>
<evidence type="ECO:0000313" key="3">
    <source>
        <dbReference type="EMBL" id="KYO53198.1"/>
    </source>
</evidence>
<dbReference type="Proteomes" id="UP000075787">
    <property type="component" value="Unassembled WGS sequence"/>
</dbReference>
<dbReference type="GeneID" id="97243152"/>
<dbReference type="Pfam" id="PF01381">
    <property type="entry name" value="HTH_3"/>
    <property type="match status" value="1"/>
</dbReference>
<dbReference type="InterPro" id="IPR001387">
    <property type="entry name" value="Cro/C1-type_HTH"/>
</dbReference>
<organism evidence="3 4">
    <name type="scientific">Tistrella mobilis</name>
    <dbReference type="NCBI Taxonomy" id="171437"/>
    <lineage>
        <taxon>Bacteria</taxon>
        <taxon>Pseudomonadati</taxon>
        <taxon>Pseudomonadota</taxon>
        <taxon>Alphaproteobacteria</taxon>
        <taxon>Geminicoccales</taxon>
        <taxon>Geminicoccaceae</taxon>
        <taxon>Tistrella</taxon>
    </lineage>
</organism>
<dbReference type="PROSITE" id="PS50943">
    <property type="entry name" value="HTH_CROC1"/>
    <property type="match status" value="1"/>
</dbReference>